<dbReference type="GO" id="GO:0006890">
    <property type="term" value="P:retrograde vesicle-mediated transport, Golgi to endoplasmic reticulum"/>
    <property type="evidence" value="ECO:0007669"/>
    <property type="project" value="InterPro"/>
</dbReference>
<feature type="compositionally biased region" description="Basic and acidic residues" evidence="1">
    <location>
        <begin position="69"/>
        <end position="80"/>
    </location>
</feature>
<comment type="caution">
    <text evidence="2">The sequence shown here is derived from an EMBL/GenBank/DDBJ whole genome shotgun (WGS) entry which is preliminary data.</text>
</comment>
<dbReference type="PROSITE" id="PS51386">
    <property type="entry name" value="RINT1_TIP20"/>
    <property type="match status" value="1"/>
</dbReference>
<evidence type="ECO:0008006" key="4">
    <source>
        <dbReference type="Google" id="ProtNLM"/>
    </source>
</evidence>
<dbReference type="Pfam" id="PF04437">
    <property type="entry name" value="RINT1_TIP1"/>
    <property type="match status" value="1"/>
</dbReference>
<dbReference type="EMBL" id="JASNWA010000010">
    <property type="protein sequence ID" value="KAK3168096.1"/>
    <property type="molecule type" value="Genomic_DNA"/>
</dbReference>
<dbReference type="PANTHER" id="PTHR13520">
    <property type="entry name" value="RAD50-INTERACTING PROTEIN 1 RINT-1"/>
    <property type="match status" value="1"/>
</dbReference>
<dbReference type="GO" id="GO:0060628">
    <property type="term" value="P:regulation of ER to Golgi vesicle-mediated transport"/>
    <property type="evidence" value="ECO:0007669"/>
    <property type="project" value="TreeGrafter"/>
</dbReference>
<organism evidence="2 3">
    <name type="scientific">Lepraria neglecta</name>
    <dbReference type="NCBI Taxonomy" id="209136"/>
    <lineage>
        <taxon>Eukaryota</taxon>
        <taxon>Fungi</taxon>
        <taxon>Dikarya</taxon>
        <taxon>Ascomycota</taxon>
        <taxon>Pezizomycotina</taxon>
        <taxon>Lecanoromycetes</taxon>
        <taxon>OSLEUM clade</taxon>
        <taxon>Lecanoromycetidae</taxon>
        <taxon>Lecanorales</taxon>
        <taxon>Lecanorineae</taxon>
        <taxon>Stereocaulaceae</taxon>
        <taxon>Lepraria</taxon>
    </lineage>
</organism>
<reference evidence="2" key="1">
    <citation type="submission" date="2022-11" db="EMBL/GenBank/DDBJ databases">
        <title>Chromosomal genome sequence assembly and mating type (MAT) locus characterization of the leprose asexual lichenized fungus Lepraria neglecta (Nyl.) Erichsen.</title>
        <authorList>
            <person name="Allen J.L."/>
            <person name="Pfeffer B."/>
        </authorList>
    </citation>
    <scope>NUCLEOTIDE SEQUENCE</scope>
    <source>
        <strain evidence="2">Allen 5258</strain>
    </source>
</reference>
<name>A0AAD9YZC1_9LECA</name>
<keyword evidence="3" id="KW-1185">Reference proteome</keyword>
<dbReference type="InterPro" id="IPR007528">
    <property type="entry name" value="RINT1_Tip20"/>
</dbReference>
<dbReference type="Gene3D" id="1.20.58.1420">
    <property type="entry name" value="Dsl1p vesicle tethering complex, Tip20p subunit, domain B"/>
    <property type="match status" value="1"/>
</dbReference>
<dbReference type="InterPro" id="IPR042042">
    <property type="entry name" value="Tip20p_domB"/>
</dbReference>
<sequence length="811" mass="93083">MTELAYRSSSSQVADEERDIRVEDYLDDKLQNSTDLANIDALLEDVKAQQVLLQKQLQEAKWTLDESTEASRTHSNNLRERAKKYKSQQADIDRRLFIVTRSETSDDAVRKFDASMESLRKLDVAQGYMELLTEVEKLSSEARRNFKKSPQAALQPYLRLQNLVNALREAQPAAEDAAPHLIDHVDRTARILWKQMKDAFASDFEATLKKFQWPGKDVTLDGSLEQEWNDGVKKLLELQEPELKARDNQDFEKASREEQLVLLPLEVMAKPLELRFKYHFEGDRPTNRLDKPEYFLSHVVGLLNTYDEFFAIYLQPILRDHFRISNLALTSIYIDSTSALITSLLPMLRHKIFALLPRISNQPQLLSHLIHEIMSFDVSMRDEWNYDGGNAVEGWKGLTWEVLVKKDWFGRWLEVEKNFALSRYQNIIESPESGEIDYDSVDSGATKPTYAAIRVNDLLETITDRYRPLTSFSQKLRFLIDIQITIFDRLHSRLHDSLEAYLTITSSIARTVQGVSRESQAELRGLGGLERLCRVYGSAEYLEKKMRDWSDDIFFLELWDELQDRARRSTGKNLAGPMSMEDVAERTSSAVGSEEDTGALFDETAGAYKRLRVRSEGIIQDMLIHSIRENLRPYGRINPWSSLSSSEPTTSLALTAELDATVQQLNEYLSFLYKVLAPAPLRRIVRQVALAIQAFLWDYVLMRYTFSASGIAQFQRDVEVIWGTVDRWLGGGQGEIGMRKLKGALMLLNLPAKSEQSEETEEDVGLGLWEVEKKIFRDNVEGREVLEDLGLEVLELGDARNVLQRRIELGN</sequence>
<feature type="region of interest" description="Disordered" evidence="1">
    <location>
        <begin position="63"/>
        <end position="86"/>
    </location>
</feature>
<dbReference type="GO" id="GO:0070939">
    <property type="term" value="C:Dsl1/NZR complex"/>
    <property type="evidence" value="ECO:0007669"/>
    <property type="project" value="InterPro"/>
</dbReference>
<evidence type="ECO:0000313" key="2">
    <source>
        <dbReference type="EMBL" id="KAK3168096.1"/>
    </source>
</evidence>
<dbReference type="Gene3D" id="1.20.58.670">
    <property type="entry name" value="Dsl1p vesicle tethering complex, Tip20p subunit, domain D"/>
    <property type="match status" value="1"/>
</dbReference>
<dbReference type="PANTHER" id="PTHR13520:SF0">
    <property type="entry name" value="RAD50-INTERACTING PROTEIN 1"/>
    <property type="match status" value="1"/>
</dbReference>
<dbReference type="Proteomes" id="UP001276659">
    <property type="component" value="Unassembled WGS sequence"/>
</dbReference>
<evidence type="ECO:0000313" key="3">
    <source>
        <dbReference type="Proteomes" id="UP001276659"/>
    </source>
</evidence>
<dbReference type="GO" id="GO:0006888">
    <property type="term" value="P:endoplasmic reticulum to Golgi vesicle-mediated transport"/>
    <property type="evidence" value="ECO:0007669"/>
    <property type="project" value="InterPro"/>
</dbReference>
<accession>A0AAD9YZC1</accession>
<proteinExistence type="predicted"/>
<dbReference type="InterPro" id="IPR042044">
    <property type="entry name" value="EXOC6PINT-1/Sec15/Tip20_C_dom2"/>
</dbReference>
<evidence type="ECO:0000256" key="1">
    <source>
        <dbReference type="SAM" id="MobiDB-lite"/>
    </source>
</evidence>
<protein>
    <recommendedName>
        <fullName evidence="4">RINT-1 family protein</fullName>
    </recommendedName>
</protein>
<gene>
    <name evidence="2" type="ORF">OEA41_004542</name>
</gene>
<dbReference type="AlphaFoldDB" id="A0AAD9YZC1"/>